<evidence type="ECO:0000313" key="2">
    <source>
        <dbReference type="EMBL" id="TYS71679.1"/>
    </source>
</evidence>
<dbReference type="AlphaFoldDB" id="A0A5D4T8S2"/>
<feature type="domain" description="Na+-translocating membrane potential-generating system MpsC" evidence="1">
    <location>
        <begin position="3"/>
        <end position="110"/>
    </location>
</feature>
<dbReference type="EMBL" id="VTEW01000029">
    <property type="protein sequence ID" value="TYS71679.1"/>
    <property type="molecule type" value="Genomic_DNA"/>
</dbReference>
<dbReference type="InterPro" id="IPR018745">
    <property type="entry name" value="MpsC"/>
</dbReference>
<name>A0A5D4T8S2_9BACI</name>
<dbReference type="RefSeq" id="WP_148993094.1">
    <property type="nucleotide sequence ID" value="NZ_VTEW01000029.1"/>
</dbReference>
<accession>A0A5D4T8S2</accession>
<sequence length="238" mass="27742">MVKTKLEKTISSYIGRLLRDHFGRGPGNVVCTVSGPYVVTQFSDFLSPMEQSLMDSDQTVYVEKTRDLMMETLTKEVTSFIELNTEGRVAEFYYDWNLTDKTGMMIAVLTAPDKEHPLPEIDDYKNSGALIEDIIQITTAVQKPPEETYSIMQNPRTLLIVRKGIFILLEKELIRLGFHETLRITKRNLEKRFLFEYKERFEEHLDAELKDIFVDWDFDGDKSFILLHLKPSQKVFDK</sequence>
<proteinExistence type="predicted"/>
<reference evidence="2 3" key="1">
    <citation type="submission" date="2019-08" db="EMBL/GenBank/DDBJ databases">
        <title>Bacillus genomes from the desert of Cuatro Cienegas, Coahuila.</title>
        <authorList>
            <person name="Olmedo-Alvarez G."/>
        </authorList>
    </citation>
    <scope>NUCLEOTIDE SEQUENCE [LARGE SCALE GENOMIC DNA]</scope>
    <source>
        <strain evidence="2 3">CH451a_14T</strain>
    </source>
</reference>
<dbReference type="OrthoDB" id="2677857at2"/>
<dbReference type="Pfam" id="PF10057">
    <property type="entry name" value="MpsC"/>
    <property type="match status" value="1"/>
</dbReference>
<organism evidence="2 3">
    <name type="scientific">Rossellomorea aquimaris</name>
    <dbReference type="NCBI Taxonomy" id="189382"/>
    <lineage>
        <taxon>Bacteria</taxon>
        <taxon>Bacillati</taxon>
        <taxon>Bacillota</taxon>
        <taxon>Bacilli</taxon>
        <taxon>Bacillales</taxon>
        <taxon>Bacillaceae</taxon>
        <taxon>Rossellomorea</taxon>
    </lineage>
</organism>
<evidence type="ECO:0000313" key="3">
    <source>
        <dbReference type="Proteomes" id="UP000325054"/>
    </source>
</evidence>
<comment type="caution">
    <text evidence="2">The sequence shown here is derived from an EMBL/GenBank/DDBJ whole genome shotgun (WGS) entry which is preliminary data.</text>
</comment>
<protein>
    <submittedName>
        <fullName evidence="2">DUF2294 family protein</fullName>
    </submittedName>
</protein>
<gene>
    <name evidence="2" type="ORF">FZC80_21555</name>
</gene>
<evidence type="ECO:0000259" key="1">
    <source>
        <dbReference type="Pfam" id="PF10057"/>
    </source>
</evidence>
<dbReference type="Proteomes" id="UP000325054">
    <property type="component" value="Unassembled WGS sequence"/>
</dbReference>